<sequence length="66" mass="7621">MRQILISLARYLLIVFTFCCWWVGITALLLMFFADPRIVLAVSIFHITLAVLLTYVVVKMRTTSEV</sequence>
<keyword evidence="1" id="KW-0812">Transmembrane</keyword>
<keyword evidence="1" id="KW-1133">Transmembrane helix</keyword>
<feature type="transmembrane region" description="Helical" evidence="1">
    <location>
        <begin position="12"/>
        <end position="32"/>
    </location>
</feature>
<dbReference type="STRING" id="756272.Plabr_1234"/>
<dbReference type="Proteomes" id="UP000006860">
    <property type="component" value="Chromosome"/>
</dbReference>
<reference evidence="3" key="1">
    <citation type="submission" date="2011-02" db="EMBL/GenBank/DDBJ databases">
        <title>The complete genome of Planctomyces brasiliensis DSM 5305.</title>
        <authorList>
            <person name="Lucas S."/>
            <person name="Copeland A."/>
            <person name="Lapidus A."/>
            <person name="Bruce D."/>
            <person name="Goodwin L."/>
            <person name="Pitluck S."/>
            <person name="Kyrpides N."/>
            <person name="Mavromatis K."/>
            <person name="Pagani I."/>
            <person name="Ivanova N."/>
            <person name="Ovchinnikova G."/>
            <person name="Lu M."/>
            <person name="Detter J.C."/>
            <person name="Han C."/>
            <person name="Land M."/>
            <person name="Hauser L."/>
            <person name="Markowitz V."/>
            <person name="Cheng J.-F."/>
            <person name="Hugenholtz P."/>
            <person name="Woyke T."/>
            <person name="Wu D."/>
            <person name="Tindall B."/>
            <person name="Pomrenke H.G."/>
            <person name="Brambilla E."/>
            <person name="Klenk H.-P."/>
            <person name="Eisen J.A."/>
        </authorList>
    </citation>
    <scope>NUCLEOTIDE SEQUENCE [LARGE SCALE GENOMIC DNA]</scope>
    <source>
        <strain evidence="3">ATCC 49424 / DSM 5305 / JCM 21570 / NBRC 103401 / IFAM 1448</strain>
    </source>
</reference>
<dbReference type="AlphaFoldDB" id="F0SMM8"/>
<evidence type="ECO:0000313" key="3">
    <source>
        <dbReference type="Proteomes" id="UP000006860"/>
    </source>
</evidence>
<evidence type="ECO:0000313" key="2">
    <source>
        <dbReference type="EMBL" id="ADY58847.1"/>
    </source>
</evidence>
<feature type="transmembrane region" description="Helical" evidence="1">
    <location>
        <begin position="38"/>
        <end position="58"/>
    </location>
</feature>
<proteinExistence type="predicted"/>
<dbReference type="KEGG" id="pbs:Plabr_1234"/>
<dbReference type="EMBL" id="CP002546">
    <property type="protein sequence ID" value="ADY58847.1"/>
    <property type="molecule type" value="Genomic_DNA"/>
</dbReference>
<protein>
    <submittedName>
        <fullName evidence="2">ABC transporter related protein</fullName>
    </submittedName>
</protein>
<keyword evidence="3" id="KW-1185">Reference proteome</keyword>
<gene>
    <name evidence="2" type="ordered locus">Plabr_1234</name>
</gene>
<organism evidence="2 3">
    <name type="scientific">Rubinisphaera brasiliensis (strain ATCC 49424 / DSM 5305 / JCM 21570 / IAM 15109 / NBRC 103401 / IFAM 1448)</name>
    <name type="common">Planctomyces brasiliensis</name>
    <dbReference type="NCBI Taxonomy" id="756272"/>
    <lineage>
        <taxon>Bacteria</taxon>
        <taxon>Pseudomonadati</taxon>
        <taxon>Planctomycetota</taxon>
        <taxon>Planctomycetia</taxon>
        <taxon>Planctomycetales</taxon>
        <taxon>Planctomycetaceae</taxon>
        <taxon>Rubinisphaera</taxon>
    </lineage>
</organism>
<evidence type="ECO:0000256" key="1">
    <source>
        <dbReference type="SAM" id="Phobius"/>
    </source>
</evidence>
<keyword evidence="1" id="KW-0472">Membrane</keyword>
<dbReference type="HOGENOM" id="CLU_2828553_0_0_0"/>
<accession>F0SMM8</accession>
<name>F0SMM8_RUBBR</name>